<proteinExistence type="predicted"/>
<sequence length="136" mass="16121">KKSVGIKEISKKDSRWSYKLFDDLEQQEGENEENVTIEHEIRSRKSKRVANADTYTDTKDANDSNQTDEVALIHYSQQLDFQHDKIKGFMRAQRRKTISWELFQANVHSPFFFRQSRQTTLFSFDIFGPLKQISRN</sequence>
<evidence type="ECO:0000313" key="2">
    <source>
        <dbReference type="EMBL" id="KJB35008.1"/>
    </source>
</evidence>
<evidence type="ECO:0008006" key="4">
    <source>
        <dbReference type="Google" id="ProtNLM"/>
    </source>
</evidence>
<dbReference type="EMBL" id="CM001745">
    <property type="protein sequence ID" value="KJB35008.1"/>
    <property type="molecule type" value="Genomic_DNA"/>
</dbReference>
<dbReference type="GO" id="GO:0016020">
    <property type="term" value="C:membrane"/>
    <property type="evidence" value="ECO:0007669"/>
    <property type="project" value="UniProtKB-SubCell"/>
</dbReference>
<protein>
    <recommendedName>
        <fullName evidence="4">Protein TIC 214</fullName>
    </recommendedName>
</protein>
<feature type="non-terminal residue" evidence="2">
    <location>
        <position position="1"/>
    </location>
</feature>
<dbReference type="OMA" id="TIICELF"/>
<dbReference type="Proteomes" id="UP000032304">
    <property type="component" value="Chromosome 6"/>
</dbReference>
<dbReference type="STRING" id="29730.A0A0D2Q6N4"/>
<organism evidence="2 3">
    <name type="scientific">Gossypium raimondii</name>
    <name type="common">Peruvian cotton</name>
    <name type="synonym">Gossypium klotzschianum subsp. raimondii</name>
    <dbReference type="NCBI Taxonomy" id="29730"/>
    <lineage>
        <taxon>Eukaryota</taxon>
        <taxon>Viridiplantae</taxon>
        <taxon>Streptophyta</taxon>
        <taxon>Embryophyta</taxon>
        <taxon>Tracheophyta</taxon>
        <taxon>Spermatophyta</taxon>
        <taxon>Magnoliopsida</taxon>
        <taxon>eudicotyledons</taxon>
        <taxon>Gunneridae</taxon>
        <taxon>Pentapetalae</taxon>
        <taxon>rosids</taxon>
        <taxon>malvids</taxon>
        <taxon>Malvales</taxon>
        <taxon>Malvaceae</taxon>
        <taxon>Malvoideae</taxon>
        <taxon>Gossypium</taxon>
    </lineage>
</organism>
<evidence type="ECO:0000313" key="3">
    <source>
        <dbReference type="Proteomes" id="UP000032304"/>
    </source>
</evidence>
<dbReference type="Pfam" id="PF05758">
    <property type="entry name" value="Ycf1"/>
    <property type="match status" value="1"/>
</dbReference>
<dbReference type="AlphaFoldDB" id="A0A0D2Q6N4"/>
<dbReference type="InterPro" id="IPR008896">
    <property type="entry name" value="TIC214"/>
</dbReference>
<name>A0A0D2Q6N4_GOSRA</name>
<reference evidence="2 3" key="1">
    <citation type="journal article" date="2012" name="Nature">
        <title>Repeated polyploidization of Gossypium genomes and the evolution of spinnable cotton fibres.</title>
        <authorList>
            <person name="Paterson A.H."/>
            <person name="Wendel J.F."/>
            <person name="Gundlach H."/>
            <person name="Guo H."/>
            <person name="Jenkins J."/>
            <person name="Jin D."/>
            <person name="Llewellyn D."/>
            <person name="Showmaker K.C."/>
            <person name="Shu S."/>
            <person name="Udall J."/>
            <person name="Yoo M.J."/>
            <person name="Byers R."/>
            <person name="Chen W."/>
            <person name="Doron-Faigenboim A."/>
            <person name="Duke M.V."/>
            <person name="Gong L."/>
            <person name="Grimwood J."/>
            <person name="Grover C."/>
            <person name="Grupp K."/>
            <person name="Hu G."/>
            <person name="Lee T.H."/>
            <person name="Li J."/>
            <person name="Lin L."/>
            <person name="Liu T."/>
            <person name="Marler B.S."/>
            <person name="Page J.T."/>
            <person name="Roberts A.W."/>
            <person name="Romanel E."/>
            <person name="Sanders W.S."/>
            <person name="Szadkowski E."/>
            <person name="Tan X."/>
            <person name="Tang H."/>
            <person name="Xu C."/>
            <person name="Wang J."/>
            <person name="Wang Z."/>
            <person name="Zhang D."/>
            <person name="Zhang L."/>
            <person name="Ashrafi H."/>
            <person name="Bedon F."/>
            <person name="Bowers J.E."/>
            <person name="Brubaker C.L."/>
            <person name="Chee P.W."/>
            <person name="Das S."/>
            <person name="Gingle A.R."/>
            <person name="Haigler C.H."/>
            <person name="Harker D."/>
            <person name="Hoffmann L.V."/>
            <person name="Hovav R."/>
            <person name="Jones D.C."/>
            <person name="Lemke C."/>
            <person name="Mansoor S."/>
            <person name="ur Rahman M."/>
            <person name="Rainville L.N."/>
            <person name="Rambani A."/>
            <person name="Reddy U.K."/>
            <person name="Rong J.K."/>
            <person name="Saranga Y."/>
            <person name="Scheffler B.E."/>
            <person name="Scheffler J.A."/>
            <person name="Stelly D.M."/>
            <person name="Triplett B.A."/>
            <person name="Van Deynze A."/>
            <person name="Vaslin M.F."/>
            <person name="Waghmare V.N."/>
            <person name="Walford S.A."/>
            <person name="Wright R.J."/>
            <person name="Zaki E.A."/>
            <person name="Zhang T."/>
            <person name="Dennis E.S."/>
            <person name="Mayer K.F."/>
            <person name="Peterson D.G."/>
            <person name="Rokhsar D.S."/>
            <person name="Wang X."/>
            <person name="Schmutz J."/>
        </authorList>
    </citation>
    <scope>NUCLEOTIDE SEQUENCE [LARGE SCALE GENOMIC DNA]</scope>
</reference>
<gene>
    <name evidence="2" type="ORF">B456_006G095000</name>
</gene>
<keyword evidence="3" id="KW-1185">Reference proteome</keyword>
<comment type="subcellular location">
    <subcellularLocation>
        <location evidence="1">Membrane</location>
        <topology evidence="1">Multi-pass membrane protein</topology>
    </subcellularLocation>
</comment>
<accession>A0A0D2Q6N4</accession>
<evidence type="ECO:0000256" key="1">
    <source>
        <dbReference type="ARBA" id="ARBA00004141"/>
    </source>
</evidence>
<dbReference type="Gramene" id="KJB35008">
    <property type="protein sequence ID" value="KJB35008"/>
    <property type="gene ID" value="B456_006G095000"/>
</dbReference>